<dbReference type="PANTHER" id="PTHR30204">
    <property type="entry name" value="REDOX-CYCLING DRUG-SENSING TRANSCRIPTIONAL ACTIVATOR SOXR"/>
    <property type="match status" value="1"/>
</dbReference>
<dbReference type="RefSeq" id="WP_003713312.1">
    <property type="nucleotide sequence ID" value="NZ_AFTL01000002.1"/>
</dbReference>
<dbReference type="SUPFAM" id="SSF46955">
    <property type="entry name" value="Putative DNA-binding domain"/>
    <property type="match status" value="1"/>
</dbReference>
<evidence type="ECO:0000256" key="1">
    <source>
        <dbReference type="ARBA" id="ARBA00023125"/>
    </source>
</evidence>
<dbReference type="Proteomes" id="UP000006035">
    <property type="component" value="Unassembled WGS sequence"/>
</dbReference>
<dbReference type="PROSITE" id="PS50937">
    <property type="entry name" value="HTH_MERR_2"/>
    <property type="match status" value="1"/>
</dbReference>
<dbReference type="SMART" id="SM00422">
    <property type="entry name" value="HTH_MERR"/>
    <property type="match status" value="1"/>
</dbReference>
<proteinExistence type="predicted"/>
<protein>
    <submittedName>
        <fullName evidence="3">Transcriptional regulator, MerR family</fullName>
    </submittedName>
</protein>
<keyword evidence="1" id="KW-0238">DNA-binding</keyword>
<reference evidence="3 4" key="1">
    <citation type="submission" date="2011-05" db="EMBL/GenBank/DDBJ databases">
        <authorList>
            <person name="Durkin A.S."/>
            <person name="Kim M."/>
            <person name="Radune D."/>
            <person name="Hostetler J."/>
            <person name="Torralba M."/>
            <person name="Gillis M."/>
            <person name="Methe B."/>
            <person name="Sutton G."/>
            <person name="Nelson K.E."/>
        </authorList>
    </citation>
    <scope>NUCLEOTIDE SEQUENCE [LARGE SCALE GENOMIC DNA]</scope>
    <source>
        <strain evidence="3 4">F0423</strain>
    </source>
</reference>
<keyword evidence="4" id="KW-1185">Reference proteome</keyword>
<sequence length="115" mass="13512">MNIQQVAEKLSISTDTIRRWERLGMIPPITRDRDGLRTFTDTDIRWVEYAKLLNMMNVSPDFQIEYVKLAMLGKKAIPARQSLLQEQLNQLKEDHQCLTDCINEMEKMVEKEELA</sequence>
<comment type="caution">
    <text evidence="3">The sequence shown here is derived from an EMBL/GenBank/DDBJ whole genome shotgun (WGS) entry which is preliminary data.</text>
</comment>
<evidence type="ECO:0000259" key="2">
    <source>
        <dbReference type="PROSITE" id="PS50937"/>
    </source>
</evidence>
<dbReference type="Gene3D" id="1.10.1660.10">
    <property type="match status" value="1"/>
</dbReference>
<dbReference type="InterPro" id="IPR009061">
    <property type="entry name" value="DNA-bd_dom_put_sf"/>
</dbReference>
<dbReference type="InterPro" id="IPR047057">
    <property type="entry name" value="MerR_fam"/>
</dbReference>
<feature type="domain" description="HTH merR-type" evidence="2">
    <location>
        <begin position="1"/>
        <end position="47"/>
    </location>
</feature>
<evidence type="ECO:0000313" key="3">
    <source>
        <dbReference type="EMBL" id="EGS39477.1"/>
    </source>
</evidence>
<name>A0ABP2LC25_9LACO</name>
<dbReference type="InterPro" id="IPR000551">
    <property type="entry name" value="MerR-type_HTH_dom"/>
</dbReference>
<dbReference type="PANTHER" id="PTHR30204:SF98">
    <property type="entry name" value="HTH-TYPE TRANSCRIPTIONAL REGULATOR ADHR"/>
    <property type="match status" value="1"/>
</dbReference>
<gene>
    <name evidence="3" type="ORF">HMPREF9102_0715</name>
</gene>
<dbReference type="Pfam" id="PF13411">
    <property type="entry name" value="MerR_1"/>
    <property type="match status" value="1"/>
</dbReference>
<accession>A0ABP2LC25</accession>
<evidence type="ECO:0000313" key="4">
    <source>
        <dbReference type="Proteomes" id="UP000006035"/>
    </source>
</evidence>
<dbReference type="EMBL" id="AFTL01000002">
    <property type="protein sequence ID" value="EGS39477.1"/>
    <property type="molecule type" value="Genomic_DNA"/>
</dbReference>
<organism evidence="3 4">
    <name type="scientific">Limosilactobacillus oris F0423</name>
    <dbReference type="NCBI Taxonomy" id="944562"/>
    <lineage>
        <taxon>Bacteria</taxon>
        <taxon>Bacillati</taxon>
        <taxon>Bacillota</taxon>
        <taxon>Bacilli</taxon>
        <taxon>Lactobacillales</taxon>
        <taxon>Lactobacillaceae</taxon>
        <taxon>Limosilactobacillus</taxon>
    </lineage>
</organism>